<dbReference type="InterPro" id="IPR003781">
    <property type="entry name" value="CoA-bd"/>
</dbReference>
<reference evidence="1 2" key="1">
    <citation type="submission" date="2018-06" db="EMBL/GenBank/DDBJ databases">
        <title>Lujinxingia sediminis gen. nov. sp. nov., a new facultative anaerobic member of the class Deltaproteobacteria, and proposal of Lujinxingaceae fam. nov.</title>
        <authorList>
            <person name="Guo L.-Y."/>
            <person name="Li C.-M."/>
            <person name="Wang S."/>
            <person name="Du Z.-J."/>
        </authorList>
    </citation>
    <scope>NUCLEOTIDE SEQUENCE [LARGE SCALE GENOMIC DNA]</scope>
    <source>
        <strain evidence="1 2">FA350</strain>
    </source>
</reference>
<accession>A0A2Z4FMB0</accession>
<keyword evidence="2" id="KW-1185">Reference proteome</keyword>
<dbReference type="SMART" id="SM00881">
    <property type="entry name" value="CoA_binding"/>
    <property type="match status" value="1"/>
</dbReference>
<dbReference type="OrthoDB" id="9804695at2"/>
<name>A0A2Z4FMB0_9DELT</name>
<dbReference type="KEGG" id="bsed:DN745_12415"/>
<dbReference type="Gene3D" id="3.40.50.720">
    <property type="entry name" value="NAD(P)-binding Rossmann-like Domain"/>
    <property type="match status" value="1"/>
</dbReference>
<dbReference type="RefSeq" id="WP_111335277.1">
    <property type="nucleotide sequence ID" value="NZ_CP030032.1"/>
</dbReference>
<evidence type="ECO:0000313" key="1">
    <source>
        <dbReference type="EMBL" id="AWV90093.1"/>
    </source>
</evidence>
<dbReference type="Proteomes" id="UP000249799">
    <property type="component" value="Chromosome"/>
</dbReference>
<dbReference type="InterPro" id="IPR036291">
    <property type="entry name" value="NAD(P)-bd_dom_sf"/>
</dbReference>
<dbReference type="PANTHER" id="PTHR33303:SF2">
    <property type="entry name" value="COA-BINDING DOMAIN-CONTAINING PROTEIN"/>
    <property type="match status" value="1"/>
</dbReference>
<proteinExistence type="predicted"/>
<protein>
    <submittedName>
        <fullName evidence="1">CoA-binding protein</fullName>
    </submittedName>
</protein>
<gene>
    <name evidence="1" type="ORF">DN745_12415</name>
</gene>
<dbReference type="PANTHER" id="PTHR33303">
    <property type="entry name" value="CYTOPLASMIC PROTEIN-RELATED"/>
    <property type="match status" value="1"/>
</dbReference>
<evidence type="ECO:0000313" key="2">
    <source>
        <dbReference type="Proteomes" id="UP000249799"/>
    </source>
</evidence>
<dbReference type="EMBL" id="CP030032">
    <property type="protein sequence ID" value="AWV90093.1"/>
    <property type="molecule type" value="Genomic_DNA"/>
</dbReference>
<sequence length="141" mass="15114">MTTDKQLLDILKKTKTIAVVGASTNAEKPSHRVPADLIAAGYTIIPVHPKADEIFGLRAYPTLADIPGSVDMVNVFRPSAEIPDITRQALAINAPVIWVQKGIFSDEAAQLAEDAGATYLENICLGVEVKRLNVAPDSHAK</sequence>
<organism evidence="1 2">
    <name type="scientific">Bradymonas sediminis</name>
    <dbReference type="NCBI Taxonomy" id="1548548"/>
    <lineage>
        <taxon>Bacteria</taxon>
        <taxon>Deltaproteobacteria</taxon>
        <taxon>Bradymonadales</taxon>
        <taxon>Bradymonadaceae</taxon>
        <taxon>Bradymonas</taxon>
    </lineage>
</organism>
<dbReference type="Pfam" id="PF13380">
    <property type="entry name" value="CoA_binding_2"/>
    <property type="match status" value="1"/>
</dbReference>
<dbReference type="AlphaFoldDB" id="A0A2Z4FMB0"/>
<dbReference type="SUPFAM" id="SSF51735">
    <property type="entry name" value="NAD(P)-binding Rossmann-fold domains"/>
    <property type="match status" value="1"/>
</dbReference>